<dbReference type="EMBL" id="VSSQ01036634">
    <property type="protein sequence ID" value="MPM89153.1"/>
    <property type="molecule type" value="Genomic_DNA"/>
</dbReference>
<gene>
    <name evidence="1" type="ORF">SDC9_136261</name>
</gene>
<organism evidence="1">
    <name type="scientific">bioreactor metagenome</name>
    <dbReference type="NCBI Taxonomy" id="1076179"/>
    <lineage>
        <taxon>unclassified sequences</taxon>
        <taxon>metagenomes</taxon>
        <taxon>ecological metagenomes</taxon>
    </lineage>
</organism>
<comment type="caution">
    <text evidence="1">The sequence shown here is derived from an EMBL/GenBank/DDBJ whole genome shotgun (WGS) entry which is preliminary data.</text>
</comment>
<name>A0A645DK04_9ZZZZ</name>
<proteinExistence type="predicted"/>
<evidence type="ECO:0000313" key="1">
    <source>
        <dbReference type="EMBL" id="MPM89153.1"/>
    </source>
</evidence>
<reference evidence="1" key="1">
    <citation type="submission" date="2019-08" db="EMBL/GenBank/DDBJ databases">
        <authorList>
            <person name="Kucharzyk K."/>
            <person name="Murdoch R.W."/>
            <person name="Higgins S."/>
            <person name="Loffler F."/>
        </authorList>
    </citation>
    <scope>NUCLEOTIDE SEQUENCE</scope>
</reference>
<sequence>MTVRPSSPGSNTDNSRGSPLMARCMVRMMSPRSPRARKVFSASAWTIQVPGCVSSARPSRCRCCRRPISSSRWRCSCGSLKRSICIWPSSPSSRLSVRSRLVHRSCSTSCRKVCWISSSVRGPSHSVASSDARCRKPSAM</sequence>
<accession>A0A645DK04</accession>
<protein>
    <submittedName>
        <fullName evidence="1">Uncharacterized protein</fullName>
    </submittedName>
</protein>
<dbReference type="AlphaFoldDB" id="A0A645DK04"/>